<reference evidence="2 3" key="1">
    <citation type="submission" date="2023-07" db="EMBL/GenBank/DDBJ databases">
        <title>Sorghum-associated microbial communities from plants grown in Nebraska, USA.</title>
        <authorList>
            <person name="Schachtman D."/>
        </authorList>
    </citation>
    <scope>NUCLEOTIDE SEQUENCE [LARGE SCALE GENOMIC DNA]</scope>
    <source>
        <strain evidence="2 3">BE57</strain>
    </source>
</reference>
<evidence type="ECO:0000313" key="2">
    <source>
        <dbReference type="EMBL" id="MDR6803167.1"/>
    </source>
</evidence>
<protein>
    <recommendedName>
        <fullName evidence="4">Secretion system C-terminal sorting domain-containing protein</fullName>
    </recommendedName>
</protein>
<dbReference type="RefSeq" id="WP_309980676.1">
    <property type="nucleotide sequence ID" value="NZ_JAVDTI010000001.1"/>
</dbReference>
<gene>
    <name evidence="2" type="ORF">J2W84_000204</name>
</gene>
<accession>A0ABU1QPY1</accession>
<evidence type="ECO:0000313" key="3">
    <source>
        <dbReference type="Proteomes" id="UP001264980"/>
    </source>
</evidence>
<feature type="chain" id="PRO_5045842798" description="Secretion system C-terminal sorting domain-containing protein" evidence="1">
    <location>
        <begin position="28"/>
        <end position="378"/>
    </location>
</feature>
<name>A0ABU1QPY1_9BACT</name>
<proteinExistence type="predicted"/>
<dbReference type="Proteomes" id="UP001264980">
    <property type="component" value="Unassembled WGS sequence"/>
</dbReference>
<sequence>MKRNMPFLKSSIVALAAILLFVFNAKAQEAFHVKWTMDYTQAGISDHANFTPSDALLAGGANTFTLPTVYSGGGGAVVVGYIIRPWPVAFSASRYMEFTFTANSFKYNITSIGFRLRRSNNGPNSIKVRTSMDGFAADLNAFVISNNGTFNTYNIPVSYNNLSGNTFTVRIYAYNSIDIYGTLWFDEISVNGDVLAIILPVDITYFKGRSESGQTALKWETAWEKHSSKFVIERSGDMKNFIAIGTIAASGETAGRTSYAFSDNDPPAGISYYRLKLIDQDGRFTVCKPIAVLNPEILAKIRISPNPATPQTIRLIAPDSRDAALSLHTSWGIPVPFRREDDAHGYIRLIPIRALVPGIYFVTYQKNGRKEHLKVLVP</sequence>
<feature type="signal peptide" evidence="1">
    <location>
        <begin position="1"/>
        <end position="27"/>
    </location>
</feature>
<keyword evidence="1" id="KW-0732">Signal</keyword>
<dbReference type="EMBL" id="JAVDTI010000001">
    <property type="protein sequence ID" value="MDR6803167.1"/>
    <property type="molecule type" value="Genomic_DNA"/>
</dbReference>
<evidence type="ECO:0000256" key="1">
    <source>
        <dbReference type="SAM" id="SignalP"/>
    </source>
</evidence>
<keyword evidence="3" id="KW-1185">Reference proteome</keyword>
<organism evidence="2 3">
    <name type="scientific">Dyadobacter fermentans</name>
    <dbReference type="NCBI Taxonomy" id="94254"/>
    <lineage>
        <taxon>Bacteria</taxon>
        <taxon>Pseudomonadati</taxon>
        <taxon>Bacteroidota</taxon>
        <taxon>Cytophagia</taxon>
        <taxon>Cytophagales</taxon>
        <taxon>Spirosomataceae</taxon>
        <taxon>Dyadobacter</taxon>
    </lineage>
</organism>
<comment type="caution">
    <text evidence="2">The sequence shown here is derived from an EMBL/GenBank/DDBJ whole genome shotgun (WGS) entry which is preliminary data.</text>
</comment>
<evidence type="ECO:0008006" key="4">
    <source>
        <dbReference type="Google" id="ProtNLM"/>
    </source>
</evidence>